<keyword evidence="1" id="KW-0732">Signal</keyword>
<evidence type="ECO:0000313" key="3">
    <source>
        <dbReference type="Proteomes" id="UP000469421"/>
    </source>
</evidence>
<dbReference type="RefSeq" id="WP_153499499.1">
    <property type="nucleotide sequence ID" value="NZ_WIRE01000001.1"/>
</dbReference>
<evidence type="ECO:0008006" key="4">
    <source>
        <dbReference type="Google" id="ProtNLM"/>
    </source>
</evidence>
<dbReference type="SMART" id="SM00710">
    <property type="entry name" value="PbH1"/>
    <property type="match status" value="9"/>
</dbReference>
<dbReference type="InterPro" id="IPR006626">
    <property type="entry name" value="PbH1"/>
</dbReference>
<feature type="chain" id="PRO_5027055932" description="CSLREA domain-containing protein" evidence="1">
    <location>
        <begin position="29"/>
        <end position="685"/>
    </location>
</feature>
<dbReference type="AlphaFoldDB" id="A0A6N7LR15"/>
<keyword evidence="3" id="KW-1185">Reference proteome</keyword>
<dbReference type="NCBIfam" id="NF041518">
    <property type="entry name" value="choice_anch_Q"/>
    <property type="match status" value="1"/>
</dbReference>
<dbReference type="PANTHER" id="PTHR11319">
    <property type="entry name" value="G PROTEIN-COUPLED RECEPTOR-RELATED"/>
    <property type="match status" value="1"/>
</dbReference>
<dbReference type="Proteomes" id="UP000469421">
    <property type="component" value="Unassembled WGS sequence"/>
</dbReference>
<dbReference type="PANTHER" id="PTHR11319:SF35">
    <property type="entry name" value="OUTER MEMBRANE PROTEIN PMPC-RELATED"/>
    <property type="match status" value="1"/>
</dbReference>
<evidence type="ECO:0000256" key="1">
    <source>
        <dbReference type="SAM" id="SignalP"/>
    </source>
</evidence>
<dbReference type="SUPFAM" id="SSF51126">
    <property type="entry name" value="Pectin lyase-like"/>
    <property type="match status" value="2"/>
</dbReference>
<comment type="caution">
    <text evidence="2">The sequence shown here is derived from an EMBL/GenBank/DDBJ whole genome shotgun (WGS) entry which is preliminary data.</text>
</comment>
<reference evidence="2 3" key="1">
    <citation type="submission" date="2019-10" db="EMBL/GenBank/DDBJ databases">
        <title>Alcanivorax sp.PA15-N-34 draft genome sequence.</title>
        <authorList>
            <person name="Liao X."/>
            <person name="Shao Z."/>
        </authorList>
    </citation>
    <scope>NUCLEOTIDE SEQUENCE [LARGE SCALE GENOMIC DNA]</scope>
    <source>
        <strain evidence="2 3">PA15-N-34</strain>
    </source>
</reference>
<dbReference type="InterPro" id="IPR011050">
    <property type="entry name" value="Pectin_lyase_fold/virulence"/>
</dbReference>
<dbReference type="InterPro" id="IPR059226">
    <property type="entry name" value="Choice_anch_Q_dom"/>
</dbReference>
<organism evidence="2 3">
    <name type="scientific">Alcanivorax sediminis</name>
    <dbReference type="NCBI Taxonomy" id="2663008"/>
    <lineage>
        <taxon>Bacteria</taxon>
        <taxon>Pseudomonadati</taxon>
        <taxon>Pseudomonadota</taxon>
        <taxon>Gammaproteobacteria</taxon>
        <taxon>Oceanospirillales</taxon>
        <taxon>Alcanivoracaceae</taxon>
        <taxon>Alcanivorax</taxon>
    </lineage>
</organism>
<protein>
    <recommendedName>
        <fullName evidence="4">CSLREA domain-containing protein</fullName>
    </recommendedName>
</protein>
<name>A0A6N7LR15_9GAMM</name>
<gene>
    <name evidence="2" type="ORF">GFN93_05190</name>
</gene>
<sequence>MLRIPGAISPAKPLAAAIAIGLIASAHADGISISLPNPSCASYTVNATPATDTPDTLTLDEALARFSSECNAASDSAAITIADSLAGMTLSNGVSLPLNNARQLSIVSTATTPPVITVESNSYPPLFSVADNATLKLQGLHLIGSSKISMGSPAEQSAIMVTGANLELKEVMTRDFYASDKGAAIQANDGATVTITDSVFVDNMSASSTGGAIAVANNINGATAMTITGSEFHRNSSEVASGGALYAENTDLTITDSIFTENQAGSSIGADSSGGGAVAAVGGSAEFNKSRLTITGSEFRNNQTYGHGGALLIDSSNPVTVTDSVFDQNTATSVDMGATGSQAQGGAISMERVNTTLSANTFSGNQANGKHTGGNGLGGALHIGATNYFPATRTGGVITITDSTFHNNSTTGDTLVGGRAYGGGIYVDNSDAGQVVTVNISGSTLSQNSAQDGGALAHRGRQGLLSILNSTLTGNSASVSAAGIYLDQPATDSISIAHSTLVNNILGNSDTVGSGLYLTGFPEGSGLSISHTVIANNSGGVGNLCVNSNTEASLIVDHSFIADAGAQAGCAPIDSVAGNLIGSNDIPLDPKLQDLGLYGGNNFVFMPAADSPLVDAGNVNIEGAPETDQRGNARIFNGVIDLGAVERGANNSATVTIPGSGSGGGGTLGAALLGLLCLLGLRRKQ</sequence>
<feature type="signal peptide" evidence="1">
    <location>
        <begin position="1"/>
        <end position="28"/>
    </location>
</feature>
<proteinExistence type="predicted"/>
<accession>A0A6N7LR15</accession>
<evidence type="ECO:0000313" key="2">
    <source>
        <dbReference type="EMBL" id="MQX52633.1"/>
    </source>
</evidence>
<dbReference type="EMBL" id="WIRE01000001">
    <property type="protein sequence ID" value="MQX52633.1"/>
    <property type="molecule type" value="Genomic_DNA"/>
</dbReference>